<sequence>MTWIPFTYEAICHYWLKEINASKTSAGSDQWDFG</sequence>
<dbReference type="EMBL" id="JACIGM010000014">
    <property type="protein sequence ID" value="MBB4277766.1"/>
    <property type="molecule type" value="Genomic_DNA"/>
</dbReference>
<dbReference type="AlphaFoldDB" id="A0A7W6RSE1"/>
<protein>
    <submittedName>
        <fullName evidence="1">Uncharacterized protein</fullName>
    </submittedName>
</protein>
<evidence type="ECO:0000313" key="2">
    <source>
        <dbReference type="Proteomes" id="UP000533641"/>
    </source>
</evidence>
<evidence type="ECO:0000313" key="1">
    <source>
        <dbReference type="EMBL" id="MBB4277766.1"/>
    </source>
</evidence>
<dbReference type="Proteomes" id="UP000533641">
    <property type="component" value="Unassembled WGS sequence"/>
</dbReference>
<accession>A0A7W6RSE1</accession>
<gene>
    <name evidence="1" type="ORF">GGE12_005575</name>
</gene>
<name>A0A7W6RSE1_9HYPH</name>
<organism evidence="1 2">
    <name type="scientific">Rhizobium mongolense</name>
    <dbReference type="NCBI Taxonomy" id="57676"/>
    <lineage>
        <taxon>Bacteria</taxon>
        <taxon>Pseudomonadati</taxon>
        <taxon>Pseudomonadota</taxon>
        <taxon>Alphaproteobacteria</taxon>
        <taxon>Hyphomicrobiales</taxon>
        <taxon>Rhizobiaceae</taxon>
        <taxon>Rhizobium/Agrobacterium group</taxon>
        <taxon>Rhizobium</taxon>
    </lineage>
</organism>
<reference evidence="1 2" key="1">
    <citation type="submission" date="2020-08" db="EMBL/GenBank/DDBJ databases">
        <title>Genomic Encyclopedia of Type Strains, Phase IV (KMG-V): Genome sequencing to study the core and pangenomes of soil and plant-associated prokaryotes.</title>
        <authorList>
            <person name="Whitman W."/>
        </authorList>
    </citation>
    <scope>NUCLEOTIDE SEQUENCE [LARGE SCALE GENOMIC DNA]</scope>
    <source>
        <strain evidence="1 2">SEMIA 402</strain>
    </source>
</reference>
<comment type="caution">
    <text evidence="1">The sequence shown here is derived from an EMBL/GenBank/DDBJ whole genome shotgun (WGS) entry which is preliminary data.</text>
</comment>
<proteinExistence type="predicted"/>